<dbReference type="EMBL" id="LN483074">
    <property type="protein sequence ID" value="CEA01048.1"/>
    <property type="molecule type" value="Genomic_DNA"/>
</dbReference>
<feature type="compositionally biased region" description="Basic residues" evidence="1">
    <location>
        <begin position="41"/>
        <end position="53"/>
    </location>
</feature>
<dbReference type="AlphaFoldDB" id="A0A078M127"/>
<name>A0A078M127_9BACL</name>
<dbReference type="PATRIC" id="fig|1461583.4.peg.733"/>
<sequence length="92" mass="11019">MRVTRRDQYSSYSAPSRLSNDLVYRDFLHQERHAFQEEPRKKKQQQQPKRKAQQHVIRPKGVIIQPMQKEVDIKLASKQDRRASIAKYKNSI</sequence>
<evidence type="ECO:0000256" key="1">
    <source>
        <dbReference type="SAM" id="MobiDB-lite"/>
    </source>
</evidence>
<proteinExistence type="predicted"/>
<feature type="region of interest" description="Disordered" evidence="1">
    <location>
        <begin position="35"/>
        <end position="55"/>
    </location>
</feature>
<evidence type="ECO:0000313" key="2">
    <source>
        <dbReference type="EMBL" id="CEA01048.1"/>
    </source>
</evidence>
<protein>
    <submittedName>
        <fullName evidence="2">Uncharacterized protein</fullName>
    </submittedName>
</protein>
<dbReference type="HOGENOM" id="CLU_2409733_0_0_9"/>
<accession>A0A078M127</accession>
<reference evidence="2" key="1">
    <citation type="submission" date="2014-07" db="EMBL/GenBank/DDBJ databases">
        <authorList>
            <person name="Urmite Genomes Urmite Genomes"/>
        </authorList>
    </citation>
    <scope>NUCLEOTIDE SEQUENCE</scope>
    <source>
        <strain evidence="2">13S34_air</strain>
    </source>
</reference>
<gene>
    <name evidence="2" type="ORF">BN1050_00766</name>
</gene>
<organism evidence="2">
    <name type="scientific">Metalysinibacillus saudimassiliensis</name>
    <dbReference type="NCBI Taxonomy" id="1461583"/>
    <lineage>
        <taxon>Bacteria</taxon>
        <taxon>Bacillati</taxon>
        <taxon>Bacillota</taxon>
        <taxon>Bacilli</taxon>
        <taxon>Bacillales</taxon>
        <taxon>Caryophanaceae</taxon>
        <taxon>Metalysinibacillus</taxon>
    </lineage>
</organism>